<dbReference type="GO" id="GO:0005324">
    <property type="term" value="F:long-chain fatty acid transmembrane transporter activity"/>
    <property type="evidence" value="ECO:0007669"/>
    <property type="project" value="TreeGrafter"/>
</dbReference>
<evidence type="ECO:0008006" key="8">
    <source>
        <dbReference type="Google" id="ProtNLM"/>
    </source>
</evidence>
<proteinExistence type="inferred from homology"/>
<dbReference type="InterPro" id="IPR042099">
    <property type="entry name" value="ANL_N_sf"/>
</dbReference>
<dbReference type="Gene3D" id="3.40.50.12780">
    <property type="entry name" value="N-terminal domain of ligase-like"/>
    <property type="match status" value="1"/>
</dbReference>
<feature type="compositionally biased region" description="Polar residues" evidence="5">
    <location>
        <begin position="601"/>
        <end position="617"/>
    </location>
</feature>
<keyword evidence="4" id="KW-0067">ATP-binding</keyword>
<dbReference type="GeneID" id="94172237"/>
<dbReference type="PANTHER" id="PTHR43107">
    <property type="entry name" value="LONG-CHAIN FATTY ACID TRANSPORT PROTEIN"/>
    <property type="match status" value="1"/>
</dbReference>
<sequence>MSTVRTEGKLDWYLGSEYALRTIGAYLQLGFSLGALQARHACVPYKLAAYKAKCAWRYSIADAPEGGPVYFDEGCSTDNAARTTNGRAIEKAAPPCAEASGTIDPKLFLAELLAKFDSLTAITHGEAVDVRLLQRLMHQDILVCEQRKAQAAAGAAVPSRSRHASEENIVFRLAETDATYASVVATGHPVTITYRDLVVLITLLSEAIAWDLLWIHEGQDRQRKRQQSKVVDGAAVVPQLPPRTIEADCIALMLPNSVEYNAIWMAAARSGSLHTLLDVLYRNSNSEHPKAERGTYRPCRTALLNTNLASNAMLYHAIECSGSIMVVMDVAYVPLLFCSGKSDDADDGQNVAPKLELNVPPHVKRIYLWRSTNAAGQSVSTAMTTDMEELLRAFNADAYGSADSLKAADVSACDNALTPPSTPLLDLYNVVKPFFLRAQAIPAFTIGEMRHTYLISSPRARLLMHAILSRPPPSWKSLLALNKPASQKNGSADPYATAAGSVRSRQQLQQYKAKMASILSRVLCRFHHTQPILFIYTSGTTGLPKAARFSHLRFFATGFLSRVLHYRDKIAETVVQQMDEVDYVAAHPVPAGTASAPELSQPPQQHQTSSFDPTSLTRPPAPGRSEAANTTEEEAGQPSIAGSNEHHCPVVPNVFGIDSLDLMRRKRSIVEVAFFAILSVCLWCLRFFAAVFGLEYFLVAAVEQRRYTPAQLAAIENERRIITLYDCLPMYHTVGSVFCLGHLLHALEEQQHAWAQIRRCAPRHIRLAATVPTVRMIIRSKFSASQFRNDLQRYRVTVVQYIGEVLRYAVLYERSHPPVRAEPVSASPTAEAAAATETDALAALNRRTWRVPYAFGNGLRQDIWLECMRRLNIAHPVEFYSSTEGNIFLLNLFGMPGIVGHIPRFPRPIEWLSMQYFPIFPFRVLRFDEEAQQVYRDPKTGYCEHCAVGDAGEVVGEVIEGFDMFALRRFDGYHKPNHGAVSVDGISTGSSGGGPKTKSAVAVDQEEDRAARERKVIRHVLWPHRHDCYFLSGDLIRMDRFGFCTFVDRVGDTFRWKGETVSTLEVSNALNSIHTTRIGVQEAVVYGVELPGREGRAGMAMLSLQTRHLSSSSGGCSSTSPESTPSRSPSPSRPQLLTLAEERRFLQDDLYGFLSGKVRRNGDGTANQAMLPAYAMPLFLRVQEPAADDDDDGGHGINSSGSWSKKHAVSEDATQTSTYKYKKGILVKQGYEFDGSSTTCAEVPASAWGGGGGHISGGTEATTTPYVRIYVLVSNQVVLKELALPPVGPKGASSATRTAGYVPLTAATRALLGEQMEKCGW</sequence>
<evidence type="ECO:0000256" key="1">
    <source>
        <dbReference type="ARBA" id="ARBA00006432"/>
    </source>
</evidence>
<evidence type="ECO:0000256" key="5">
    <source>
        <dbReference type="SAM" id="MobiDB-lite"/>
    </source>
</evidence>
<feature type="region of interest" description="Disordered" evidence="5">
    <location>
        <begin position="1109"/>
        <end position="1134"/>
    </location>
</feature>
<dbReference type="Gene3D" id="3.40.50.980">
    <property type="match status" value="1"/>
</dbReference>
<feature type="region of interest" description="Disordered" evidence="5">
    <location>
        <begin position="1185"/>
        <end position="1209"/>
    </location>
</feature>
<feature type="compositionally biased region" description="Low complexity" evidence="5">
    <location>
        <begin position="1110"/>
        <end position="1134"/>
    </location>
</feature>
<evidence type="ECO:0000256" key="2">
    <source>
        <dbReference type="ARBA" id="ARBA00022598"/>
    </source>
</evidence>
<dbReference type="Proteomes" id="UP000674179">
    <property type="component" value="Chromosome 24"/>
</dbReference>
<dbReference type="PANTHER" id="PTHR43107:SF15">
    <property type="entry name" value="FATTY ACID TRANSPORT PROTEIN 3, ISOFORM A"/>
    <property type="match status" value="1"/>
</dbReference>
<comment type="similarity">
    <text evidence="1">Belongs to the ATP-dependent AMP-binding enzyme family.</text>
</comment>
<dbReference type="InterPro" id="IPR020845">
    <property type="entry name" value="AMP-binding_CS"/>
</dbReference>
<reference evidence="6 7" key="1">
    <citation type="submission" date="2021-02" db="EMBL/GenBank/DDBJ databases">
        <title>Leishmania (Mundinia) enrietti genome sequencing and assembly.</title>
        <authorList>
            <person name="Almutairi H."/>
            <person name="Gatherer D."/>
        </authorList>
    </citation>
    <scope>NUCLEOTIDE SEQUENCE [LARGE SCALE GENOMIC DNA]</scope>
    <source>
        <strain evidence="6">CUR178</strain>
    </source>
</reference>
<accession>A0A836GAF3</accession>
<name>A0A836GAF3_LEIEN</name>
<organism evidence="6 7">
    <name type="scientific">Leishmania enriettii</name>
    <dbReference type="NCBI Taxonomy" id="5663"/>
    <lineage>
        <taxon>Eukaryota</taxon>
        <taxon>Discoba</taxon>
        <taxon>Euglenozoa</taxon>
        <taxon>Kinetoplastea</taxon>
        <taxon>Metakinetoplastina</taxon>
        <taxon>Trypanosomatida</taxon>
        <taxon>Trypanosomatidae</taxon>
        <taxon>Leishmaniinae</taxon>
        <taxon>Leishmania</taxon>
    </lineage>
</organism>
<dbReference type="GO" id="GO:0005524">
    <property type="term" value="F:ATP binding"/>
    <property type="evidence" value="ECO:0007669"/>
    <property type="project" value="UniProtKB-KW"/>
</dbReference>
<evidence type="ECO:0000256" key="4">
    <source>
        <dbReference type="ARBA" id="ARBA00022840"/>
    </source>
</evidence>
<evidence type="ECO:0000256" key="3">
    <source>
        <dbReference type="ARBA" id="ARBA00022741"/>
    </source>
</evidence>
<dbReference type="KEGG" id="lenr:94172237"/>
<dbReference type="GO" id="GO:0005886">
    <property type="term" value="C:plasma membrane"/>
    <property type="evidence" value="ECO:0007669"/>
    <property type="project" value="TreeGrafter"/>
</dbReference>
<dbReference type="EMBL" id="JAFHKP010000024">
    <property type="protein sequence ID" value="KAG5478317.1"/>
    <property type="molecule type" value="Genomic_DNA"/>
</dbReference>
<gene>
    <name evidence="6" type="ORF">CUR178_05032</name>
</gene>
<keyword evidence="3" id="KW-0547">Nucleotide-binding</keyword>
<keyword evidence="2" id="KW-0436">Ligase</keyword>
<protein>
    <recommendedName>
        <fullName evidence="8">Fatty acid transporter protein-like protein</fullName>
    </recommendedName>
</protein>
<dbReference type="OrthoDB" id="288590at2759"/>
<dbReference type="RefSeq" id="XP_067692782.1">
    <property type="nucleotide sequence ID" value="XM_067836727.1"/>
</dbReference>
<evidence type="ECO:0000313" key="6">
    <source>
        <dbReference type="EMBL" id="KAG5478317.1"/>
    </source>
</evidence>
<dbReference type="GO" id="GO:0004467">
    <property type="term" value="F:long-chain fatty acid-CoA ligase activity"/>
    <property type="evidence" value="ECO:0007669"/>
    <property type="project" value="TreeGrafter"/>
</dbReference>
<dbReference type="GO" id="GO:0044539">
    <property type="term" value="P:long-chain fatty acid import into cell"/>
    <property type="evidence" value="ECO:0007669"/>
    <property type="project" value="TreeGrafter"/>
</dbReference>
<evidence type="ECO:0000313" key="7">
    <source>
        <dbReference type="Proteomes" id="UP000674179"/>
    </source>
</evidence>
<dbReference type="SUPFAM" id="SSF56801">
    <property type="entry name" value="Acetyl-CoA synthetase-like"/>
    <property type="match status" value="2"/>
</dbReference>
<comment type="caution">
    <text evidence="6">The sequence shown here is derived from an EMBL/GenBank/DDBJ whole genome shotgun (WGS) entry which is preliminary data.</text>
</comment>
<keyword evidence="7" id="KW-1185">Reference proteome</keyword>
<dbReference type="PROSITE" id="PS00455">
    <property type="entry name" value="AMP_BINDING"/>
    <property type="match status" value="1"/>
</dbReference>
<feature type="region of interest" description="Disordered" evidence="5">
    <location>
        <begin position="592"/>
        <end position="645"/>
    </location>
</feature>